<feature type="binding site" evidence="11">
    <location>
        <position position="156"/>
    </location>
    <ligand>
        <name>Zn(2+)</name>
        <dbReference type="ChEBI" id="CHEBI:29105"/>
        <label>1</label>
    </ligand>
</feature>
<keyword evidence="6 11" id="KW-0862">Zinc</keyword>
<dbReference type="CDD" id="cd10719">
    <property type="entry name" value="DnaJ_zf"/>
    <property type="match status" value="1"/>
</dbReference>
<feature type="binding site" evidence="11">
    <location>
        <position position="170"/>
    </location>
    <ligand>
        <name>Zn(2+)</name>
        <dbReference type="ChEBI" id="CHEBI:29105"/>
        <label>2</label>
    </ligand>
</feature>
<comment type="caution">
    <text evidence="15">The sequence shown here is derived from an EMBL/GenBank/DDBJ whole genome shotgun (WGS) entry which is preliminary data.</text>
</comment>
<dbReference type="PRINTS" id="PR00625">
    <property type="entry name" value="JDOMAIN"/>
</dbReference>
<comment type="subcellular location">
    <subcellularLocation>
        <location evidence="11">Cytoplasm</location>
    </subcellularLocation>
</comment>
<accession>A0A2W7G8P8</accession>
<dbReference type="PROSITE" id="PS00636">
    <property type="entry name" value="DNAJ_1"/>
    <property type="match status" value="1"/>
</dbReference>
<feature type="domain" description="CR-type" evidence="14">
    <location>
        <begin position="140"/>
        <end position="218"/>
    </location>
</feature>
<dbReference type="AlphaFoldDB" id="A0A2W7G8P8"/>
<evidence type="ECO:0000256" key="11">
    <source>
        <dbReference type="HAMAP-Rule" id="MF_01152"/>
    </source>
</evidence>
<reference evidence="15 16" key="1">
    <citation type="submission" date="2018-06" db="EMBL/GenBank/DDBJ databases">
        <title>Genomic Encyclopedia of Archaeal and Bacterial Type Strains, Phase II (KMG-II): from individual species to whole genera.</title>
        <authorList>
            <person name="Goeker M."/>
        </authorList>
    </citation>
    <scope>NUCLEOTIDE SEQUENCE [LARGE SCALE GENOMIC DNA]</scope>
    <source>
        <strain evidence="15 16">ATCC 51348</strain>
    </source>
</reference>
<gene>
    <name evidence="11" type="primary">dnaJ</name>
    <name evidence="15" type="ORF">BCF89_10255</name>
</gene>
<dbReference type="GO" id="GO:0031072">
    <property type="term" value="F:heat shock protein binding"/>
    <property type="evidence" value="ECO:0007669"/>
    <property type="project" value="InterPro"/>
</dbReference>
<dbReference type="PANTHER" id="PTHR43096:SF48">
    <property type="entry name" value="CHAPERONE PROTEIN DNAJ"/>
    <property type="match status" value="1"/>
</dbReference>
<sequence>MKNKRDYYEVLGINKNATEKEIKTAYRKLAMQYHPDRNKAPDAEEKFKEISEAYEILSDSQKRAKYDKFGHGAFDPNSYSFGDSEDIFSSFFQSFNSSFSGGSFFDDIFGSFGGFETETNKRGQDLQLVLNISFEDAIFGREVEIDLDKYDRCDFCNGSGAESPNDIVTCSECHGSGQIKQRIAIFSTIKPCPKCNGTGKKINHVCHKCKGKKILKNTIRQKIKITPGIDNGDSIRLKGMGKPSADGSNNGDLYIVFSVATSKMYKKQNNDLYLIMPLSIKSILCEETISIPTPYGKKEIKLDNKINLNEPIRIKNYGYPYKNSNSRGDLYIRLDLYIPNLNTDEIKQIKKLFENKNDTKREEWLKKF</sequence>
<evidence type="ECO:0000256" key="5">
    <source>
        <dbReference type="ARBA" id="ARBA00022771"/>
    </source>
</evidence>
<dbReference type="Proteomes" id="UP000249646">
    <property type="component" value="Unassembled WGS sequence"/>
</dbReference>
<keyword evidence="1 11" id="KW-0963">Cytoplasm</keyword>
<keyword evidence="4 11" id="KW-0677">Repeat</keyword>
<feature type="binding site" evidence="11">
    <location>
        <position position="209"/>
    </location>
    <ligand>
        <name>Zn(2+)</name>
        <dbReference type="ChEBI" id="CHEBI:29105"/>
        <label>1</label>
    </ligand>
</feature>
<dbReference type="EMBL" id="QKUB01000002">
    <property type="protein sequence ID" value="PZW01431.1"/>
    <property type="molecule type" value="Genomic_DNA"/>
</dbReference>
<evidence type="ECO:0000256" key="1">
    <source>
        <dbReference type="ARBA" id="ARBA00022490"/>
    </source>
</evidence>
<dbReference type="Pfam" id="PF01556">
    <property type="entry name" value="DnaJ_C"/>
    <property type="match status" value="1"/>
</dbReference>
<keyword evidence="3 11" id="KW-0479">Metal-binding</keyword>
<feature type="domain" description="J" evidence="13">
    <location>
        <begin position="6"/>
        <end position="70"/>
    </location>
</feature>
<dbReference type="PROSITE" id="PS51188">
    <property type="entry name" value="ZF_CR"/>
    <property type="match status" value="1"/>
</dbReference>
<keyword evidence="7 11" id="KW-0346">Stress response</keyword>
<dbReference type="SUPFAM" id="SSF46565">
    <property type="entry name" value="Chaperone J-domain"/>
    <property type="match status" value="1"/>
</dbReference>
<dbReference type="SUPFAM" id="SSF57938">
    <property type="entry name" value="DnaJ/Hsp40 cysteine-rich domain"/>
    <property type="match status" value="1"/>
</dbReference>
<dbReference type="InterPro" id="IPR001623">
    <property type="entry name" value="DnaJ_domain"/>
</dbReference>
<evidence type="ECO:0000259" key="13">
    <source>
        <dbReference type="PROSITE" id="PS50076"/>
    </source>
</evidence>
<protein>
    <recommendedName>
        <fullName evidence="10 11">Chaperone protein DnaJ</fullName>
    </recommendedName>
</protein>
<dbReference type="CDD" id="cd06257">
    <property type="entry name" value="DnaJ"/>
    <property type="match status" value="1"/>
</dbReference>
<evidence type="ECO:0000256" key="3">
    <source>
        <dbReference type="ARBA" id="ARBA00022723"/>
    </source>
</evidence>
<proteinExistence type="inferred from homology"/>
<organism evidence="15 16">
    <name type="scientific">Metamycoplasma auris</name>
    <dbReference type="NCBI Taxonomy" id="51363"/>
    <lineage>
        <taxon>Bacteria</taxon>
        <taxon>Bacillati</taxon>
        <taxon>Mycoplasmatota</taxon>
        <taxon>Mycoplasmoidales</taxon>
        <taxon>Metamycoplasmataceae</taxon>
        <taxon>Metamycoplasma</taxon>
    </lineage>
</organism>
<dbReference type="HAMAP" id="MF_01152">
    <property type="entry name" value="DnaJ"/>
    <property type="match status" value="1"/>
</dbReference>
<feature type="binding site" evidence="11">
    <location>
        <position position="173"/>
    </location>
    <ligand>
        <name>Zn(2+)</name>
        <dbReference type="ChEBI" id="CHEBI:29105"/>
        <label>2</label>
    </ligand>
</feature>
<dbReference type="InterPro" id="IPR018253">
    <property type="entry name" value="DnaJ_domain_CS"/>
</dbReference>
<dbReference type="Gene3D" id="2.60.260.20">
    <property type="entry name" value="Urease metallochaperone UreE, N-terminal domain"/>
    <property type="match status" value="2"/>
</dbReference>
<evidence type="ECO:0000256" key="9">
    <source>
        <dbReference type="ARBA" id="ARBA00061004"/>
    </source>
</evidence>
<evidence type="ECO:0000256" key="2">
    <source>
        <dbReference type="ARBA" id="ARBA00022705"/>
    </source>
</evidence>
<feature type="binding site" evidence="11">
    <location>
        <position position="192"/>
    </location>
    <ligand>
        <name>Zn(2+)</name>
        <dbReference type="ChEBI" id="CHEBI:29105"/>
        <label>2</label>
    </ligand>
</feature>
<dbReference type="RefSeq" id="WP_111518224.1">
    <property type="nucleotide sequence ID" value="NZ_QKUB01000002.1"/>
</dbReference>
<dbReference type="PROSITE" id="PS50076">
    <property type="entry name" value="DNAJ_2"/>
    <property type="match status" value="1"/>
</dbReference>
<feature type="binding site" evidence="11">
    <location>
        <position position="195"/>
    </location>
    <ligand>
        <name>Zn(2+)</name>
        <dbReference type="ChEBI" id="CHEBI:29105"/>
        <label>2</label>
    </ligand>
</feature>
<dbReference type="OrthoDB" id="9779889at2"/>
<dbReference type="InterPro" id="IPR008971">
    <property type="entry name" value="HSP40/DnaJ_pept-bd"/>
</dbReference>
<evidence type="ECO:0000256" key="6">
    <source>
        <dbReference type="ARBA" id="ARBA00022833"/>
    </source>
</evidence>
<dbReference type="FunFam" id="2.10.230.10:FF:000002">
    <property type="entry name" value="Molecular chaperone DnaJ"/>
    <property type="match status" value="1"/>
</dbReference>
<dbReference type="GO" id="GO:0005524">
    <property type="term" value="F:ATP binding"/>
    <property type="evidence" value="ECO:0007669"/>
    <property type="project" value="InterPro"/>
</dbReference>
<comment type="similarity">
    <text evidence="9 11">Belongs to the DnaJ family.</text>
</comment>
<evidence type="ECO:0000256" key="12">
    <source>
        <dbReference type="PROSITE-ProRule" id="PRU00546"/>
    </source>
</evidence>
<keyword evidence="8 11" id="KW-0143">Chaperone</keyword>
<evidence type="ECO:0000256" key="8">
    <source>
        <dbReference type="ARBA" id="ARBA00023186"/>
    </source>
</evidence>
<dbReference type="InterPro" id="IPR036869">
    <property type="entry name" value="J_dom_sf"/>
</dbReference>
<comment type="cofactor">
    <cofactor evidence="11">
        <name>Zn(2+)</name>
        <dbReference type="ChEBI" id="CHEBI:29105"/>
    </cofactor>
    <text evidence="11">Binds 2 Zn(2+) ions per monomer.</text>
</comment>
<comment type="subunit">
    <text evidence="11">Homodimer.</text>
</comment>
<dbReference type="NCBIfam" id="NF008035">
    <property type="entry name" value="PRK10767.1"/>
    <property type="match status" value="1"/>
</dbReference>
<feature type="binding site" evidence="11">
    <location>
        <position position="206"/>
    </location>
    <ligand>
        <name>Zn(2+)</name>
        <dbReference type="ChEBI" id="CHEBI:29105"/>
        <label>1</label>
    </ligand>
</feature>
<dbReference type="GO" id="GO:0006260">
    <property type="term" value="P:DNA replication"/>
    <property type="evidence" value="ECO:0007669"/>
    <property type="project" value="UniProtKB-KW"/>
</dbReference>
<comment type="function">
    <text evidence="11">Participates actively in the response to hyperosmotic and heat shock by preventing the aggregation of stress-denatured proteins and by disaggregating proteins, also in an autonomous, DnaK-independent fashion. Unfolded proteins bind initially to DnaJ; upon interaction with the DnaJ-bound protein, DnaK hydrolyzes its bound ATP, resulting in the formation of a stable complex. GrpE releases ADP from DnaK; ATP binding to DnaK triggers the release of the substrate protein, thus completing the reaction cycle. Several rounds of ATP-dependent interactions between DnaJ, DnaK and GrpE are required for fully efficient folding. Also involved, together with DnaK and GrpE, in the DNA replication of plasmids through activation of initiation proteins.</text>
</comment>
<comment type="caution">
    <text evidence="11">Lacks conserved residue(s) required for the propagation of feature annotation.</text>
</comment>
<name>A0A2W7G8P8_9BACT</name>
<dbReference type="GO" id="GO:0005737">
    <property type="term" value="C:cytoplasm"/>
    <property type="evidence" value="ECO:0007669"/>
    <property type="project" value="UniProtKB-SubCell"/>
</dbReference>
<dbReference type="GO" id="GO:0008270">
    <property type="term" value="F:zinc ion binding"/>
    <property type="evidence" value="ECO:0007669"/>
    <property type="project" value="UniProtKB-UniRule"/>
</dbReference>
<dbReference type="Gene3D" id="2.10.230.10">
    <property type="entry name" value="Heat shock protein DnaJ, cysteine-rich domain"/>
    <property type="match status" value="1"/>
</dbReference>
<dbReference type="InterPro" id="IPR036410">
    <property type="entry name" value="HSP_DnaJ_Cys-rich_dom_sf"/>
</dbReference>
<evidence type="ECO:0000313" key="16">
    <source>
        <dbReference type="Proteomes" id="UP000249646"/>
    </source>
</evidence>
<dbReference type="GO" id="GO:0009408">
    <property type="term" value="P:response to heat"/>
    <property type="evidence" value="ECO:0007669"/>
    <property type="project" value="InterPro"/>
</dbReference>
<comment type="domain">
    <text evidence="11">The J domain is necessary and sufficient to stimulate DnaK ATPase activity. Zinc center 1 plays an important role in the autonomous, DnaK-independent chaperone activity of DnaJ. Zinc center 2 is essential for interaction with DnaK and for DnaJ activity.</text>
</comment>
<dbReference type="InterPro" id="IPR001305">
    <property type="entry name" value="HSP_DnaJ_Cys-rich_dom"/>
</dbReference>
<dbReference type="InterPro" id="IPR012724">
    <property type="entry name" value="DnaJ"/>
</dbReference>
<dbReference type="PANTHER" id="PTHR43096">
    <property type="entry name" value="DNAJ HOMOLOG 1, MITOCHONDRIAL-RELATED"/>
    <property type="match status" value="1"/>
</dbReference>
<dbReference type="SUPFAM" id="SSF49493">
    <property type="entry name" value="HSP40/DnaJ peptide-binding domain"/>
    <property type="match status" value="2"/>
</dbReference>
<dbReference type="InterPro" id="IPR002939">
    <property type="entry name" value="DnaJ_C"/>
</dbReference>
<dbReference type="Pfam" id="PF00226">
    <property type="entry name" value="DnaJ"/>
    <property type="match status" value="1"/>
</dbReference>
<evidence type="ECO:0000259" key="14">
    <source>
        <dbReference type="PROSITE" id="PS51188"/>
    </source>
</evidence>
<dbReference type="SMART" id="SM00271">
    <property type="entry name" value="DnaJ"/>
    <property type="match status" value="1"/>
</dbReference>
<evidence type="ECO:0000256" key="4">
    <source>
        <dbReference type="ARBA" id="ARBA00022737"/>
    </source>
</evidence>
<dbReference type="CDD" id="cd10747">
    <property type="entry name" value="DnaJ_C"/>
    <property type="match status" value="1"/>
</dbReference>
<evidence type="ECO:0000313" key="15">
    <source>
        <dbReference type="EMBL" id="PZW01431.1"/>
    </source>
</evidence>
<evidence type="ECO:0000256" key="7">
    <source>
        <dbReference type="ARBA" id="ARBA00023016"/>
    </source>
</evidence>
<dbReference type="GO" id="GO:0051082">
    <property type="term" value="F:unfolded protein binding"/>
    <property type="evidence" value="ECO:0007669"/>
    <property type="project" value="UniProtKB-UniRule"/>
</dbReference>
<dbReference type="Gene3D" id="1.10.287.110">
    <property type="entry name" value="DnaJ domain"/>
    <property type="match status" value="1"/>
</dbReference>
<evidence type="ECO:0000256" key="10">
    <source>
        <dbReference type="ARBA" id="ARBA00067609"/>
    </source>
</evidence>
<keyword evidence="5 11" id="KW-0863">Zinc-finger</keyword>
<dbReference type="GO" id="GO:0042026">
    <property type="term" value="P:protein refolding"/>
    <property type="evidence" value="ECO:0007669"/>
    <property type="project" value="TreeGrafter"/>
</dbReference>
<dbReference type="Pfam" id="PF00684">
    <property type="entry name" value="DnaJ_CXXCXGXG"/>
    <property type="match status" value="1"/>
</dbReference>
<keyword evidence="2 11" id="KW-0235">DNA replication</keyword>
<feature type="zinc finger region" description="CR-type" evidence="12">
    <location>
        <begin position="140"/>
        <end position="218"/>
    </location>
</feature>
<keyword evidence="16" id="KW-1185">Reference proteome</keyword>
<feature type="binding site" evidence="11">
    <location>
        <position position="153"/>
    </location>
    <ligand>
        <name>Zn(2+)</name>
        <dbReference type="ChEBI" id="CHEBI:29105"/>
        <label>1</label>
    </ligand>
</feature>